<sequence>MAQSIVKIGRTKSAMDIDPSTHHAVAHSLAPNPPIYRHTTYSLSVVDEREPTPFPFGPSSNHRDNLPSAYCRPLSPVSLPDEDYMATSQSSHASTMTLEDMDSEALAGTRESTPVAEVPQSQGIHRMESIVSLGPVGSTAPVASAGPPLPQEPKPQWEAILQHHLAMAQEMQAHQFDALVELTRSIQVGIVSMTAELRALREEVQKAGNARDRTHTPKRAVVQRIRVPSYPS</sequence>
<name>A0AAD7U2P3_9APHY</name>
<evidence type="ECO:0000256" key="1">
    <source>
        <dbReference type="SAM" id="MobiDB-lite"/>
    </source>
</evidence>
<comment type="caution">
    <text evidence="2">The sequence shown here is derived from an EMBL/GenBank/DDBJ whole genome shotgun (WGS) entry which is preliminary data.</text>
</comment>
<organism evidence="2 3">
    <name type="scientific">Trametes cubensis</name>
    <dbReference type="NCBI Taxonomy" id="1111947"/>
    <lineage>
        <taxon>Eukaryota</taxon>
        <taxon>Fungi</taxon>
        <taxon>Dikarya</taxon>
        <taxon>Basidiomycota</taxon>
        <taxon>Agaricomycotina</taxon>
        <taxon>Agaricomycetes</taxon>
        <taxon>Polyporales</taxon>
        <taxon>Polyporaceae</taxon>
        <taxon>Trametes</taxon>
    </lineage>
</organism>
<proteinExistence type="predicted"/>
<evidence type="ECO:0000313" key="2">
    <source>
        <dbReference type="EMBL" id="KAJ8496927.1"/>
    </source>
</evidence>
<feature type="region of interest" description="Disordered" evidence="1">
    <location>
        <begin position="81"/>
        <end position="124"/>
    </location>
</feature>
<gene>
    <name evidence="2" type="ORF">ONZ51_g792</name>
</gene>
<reference evidence="2" key="1">
    <citation type="submission" date="2022-11" db="EMBL/GenBank/DDBJ databases">
        <title>Genome Sequence of Cubamyces cubensis.</title>
        <authorList>
            <person name="Buettner E."/>
        </authorList>
    </citation>
    <scope>NUCLEOTIDE SEQUENCE</scope>
    <source>
        <strain evidence="2">MPL-01</strain>
    </source>
</reference>
<dbReference type="Proteomes" id="UP001215151">
    <property type="component" value="Unassembled WGS sequence"/>
</dbReference>
<evidence type="ECO:0000313" key="3">
    <source>
        <dbReference type="Proteomes" id="UP001215151"/>
    </source>
</evidence>
<feature type="compositionally biased region" description="Polar residues" evidence="1">
    <location>
        <begin position="86"/>
        <end position="97"/>
    </location>
</feature>
<accession>A0AAD7U2P3</accession>
<dbReference type="AlphaFoldDB" id="A0AAD7U2P3"/>
<dbReference type="EMBL" id="JAPEVG010000010">
    <property type="protein sequence ID" value="KAJ8496927.1"/>
    <property type="molecule type" value="Genomic_DNA"/>
</dbReference>
<protein>
    <submittedName>
        <fullName evidence="2">Uncharacterized protein</fullName>
    </submittedName>
</protein>
<keyword evidence="3" id="KW-1185">Reference proteome</keyword>